<dbReference type="GO" id="GO:0003677">
    <property type="term" value="F:DNA binding"/>
    <property type="evidence" value="ECO:0007669"/>
    <property type="project" value="InterPro"/>
</dbReference>
<evidence type="ECO:0000313" key="6">
    <source>
        <dbReference type="EMBL" id="KAF5384069.1"/>
    </source>
</evidence>
<keyword evidence="3" id="KW-0539">Nucleus</keyword>
<feature type="compositionally biased region" description="Basic and acidic residues" evidence="4">
    <location>
        <begin position="7"/>
        <end position="18"/>
    </location>
</feature>
<dbReference type="EMBL" id="JAACJP010000005">
    <property type="protein sequence ID" value="KAF5384069.1"/>
    <property type="molecule type" value="Genomic_DNA"/>
</dbReference>
<keyword evidence="2" id="KW-0479">Metal-binding</keyword>
<proteinExistence type="predicted"/>
<keyword evidence="7" id="KW-1185">Reference proteome</keyword>
<dbReference type="Proteomes" id="UP000565441">
    <property type="component" value="Unassembled WGS sequence"/>
</dbReference>
<dbReference type="InterPro" id="IPR036864">
    <property type="entry name" value="Zn2-C6_fun-type_DNA-bd_sf"/>
</dbReference>
<dbReference type="GO" id="GO:0006351">
    <property type="term" value="P:DNA-templated transcription"/>
    <property type="evidence" value="ECO:0007669"/>
    <property type="project" value="InterPro"/>
</dbReference>
<name>A0A8H5M7Z6_9AGAR</name>
<feature type="compositionally biased region" description="Polar residues" evidence="4">
    <location>
        <begin position="1118"/>
        <end position="1132"/>
    </location>
</feature>
<feature type="domain" description="Zn(2)-C6 fungal-type" evidence="5">
    <location>
        <begin position="68"/>
        <end position="99"/>
    </location>
</feature>
<gene>
    <name evidence="6" type="ORF">D9615_003248</name>
</gene>
<feature type="compositionally biased region" description="Low complexity" evidence="4">
    <location>
        <begin position="580"/>
        <end position="602"/>
    </location>
</feature>
<protein>
    <recommendedName>
        <fullName evidence="5">Zn(2)-C6 fungal-type domain-containing protein</fullName>
    </recommendedName>
</protein>
<feature type="region of interest" description="Disordered" evidence="4">
    <location>
        <begin position="1314"/>
        <end position="1344"/>
    </location>
</feature>
<reference evidence="6 7" key="1">
    <citation type="journal article" date="2020" name="ISME J.">
        <title>Uncovering the hidden diversity of litter-decomposition mechanisms in mushroom-forming fungi.</title>
        <authorList>
            <person name="Floudas D."/>
            <person name="Bentzer J."/>
            <person name="Ahren D."/>
            <person name="Johansson T."/>
            <person name="Persson P."/>
            <person name="Tunlid A."/>
        </authorList>
    </citation>
    <scope>NUCLEOTIDE SEQUENCE [LARGE SCALE GENOMIC DNA]</scope>
    <source>
        <strain evidence="6 7">CBS 661.87</strain>
    </source>
</reference>
<dbReference type="InterPro" id="IPR007219">
    <property type="entry name" value="XnlR_reg_dom"/>
</dbReference>
<feature type="region of interest" description="Disordered" evidence="4">
    <location>
        <begin position="1118"/>
        <end position="1208"/>
    </location>
</feature>
<comment type="caution">
    <text evidence="6">The sequence shown here is derived from an EMBL/GenBank/DDBJ whole genome shotgun (WGS) entry which is preliminary data.</text>
</comment>
<dbReference type="Pfam" id="PF04082">
    <property type="entry name" value="Fungal_trans"/>
    <property type="match status" value="1"/>
</dbReference>
<dbReference type="InterPro" id="IPR050613">
    <property type="entry name" value="Sec_Metabolite_Reg"/>
</dbReference>
<dbReference type="PANTHER" id="PTHR31001">
    <property type="entry name" value="UNCHARACTERIZED TRANSCRIPTIONAL REGULATORY PROTEIN"/>
    <property type="match status" value="1"/>
</dbReference>
<evidence type="ECO:0000256" key="1">
    <source>
        <dbReference type="ARBA" id="ARBA00004123"/>
    </source>
</evidence>
<organism evidence="6 7">
    <name type="scientific">Tricholomella constricta</name>
    <dbReference type="NCBI Taxonomy" id="117010"/>
    <lineage>
        <taxon>Eukaryota</taxon>
        <taxon>Fungi</taxon>
        <taxon>Dikarya</taxon>
        <taxon>Basidiomycota</taxon>
        <taxon>Agaricomycotina</taxon>
        <taxon>Agaricomycetes</taxon>
        <taxon>Agaricomycetidae</taxon>
        <taxon>Agaricales</taxon>
        <taxon>Tricholomatineae</taxon>
        <taxon>Lyophyllaceae</taxon>
        <taxon>Tricholomella</taxon>
    </lineage>
</organism>
<feature type="compositionally biased region" description="Polar residues" evidence="4">
    <location>
        <begin position="261"/>
        <end position="277"/>
    </location>
</feature>
<feature type="compositionally biased region" description="Polar residues" evidence="4">
    <location>
        <begin position="1160"/>
        <end position="1180"/>
    </location>
</feature>
<dbReference type="GO" id="GO:0000981">
    <property type="term" value="F:DNA-binding transcription factor activity, RNA polymerase II-specific"/>
    <property type="evidence" value="ECO:0007669"/>
    <property type="project" value="InterPro"/>
</dbReference>
<dbReference type="SUPFAM" id="SSF57701">
    <property type="entry name" value="Zn2/Cys6 DNA-binding domain"/>
    <property type="match status" value="1"/>
</dbReference>
<evidence type="ECO:0000256" key="4">
    <source>
        <dbReference type="SAM" id="MobiDB-lite"/>
    </source>
</evidence>
<evidence type="ECO:0000313" key="7">
    <source>
        <dbReference type="Proteomes" id="UP000565441"/>
    </source>
</evidence>
<feature type="compositionally biased region" description="Polar residues" evidence="4">
    <location>
        <begin position="1022"/>
        <end position="1045"/>
    </location>
</feature>
<feature type="region of interest" description="Disordered" evidence="4">
    <location>
        <begin position="944"/>
        <end position="1068"/>
    </location>
</feature>
<dbReference type="SMART" id="SM00066">
    <property type="entry name" value="GAL4"/>
    <property type="match status" value="1"/>
</dbReference>
<dbReference type="PROSITE" id="PS00463">
    <property type="entry name" value="ZN2_CY6_FUNGAL_1"/>
    <property type="match status" value="1"/>
</dbReference>
<feature type="compositionally biased region" description="Polar residues" evidence="4">
    <location>
        <begin position="1319"/>
        <end position="1342"/>
    </location>
</feature>
<dbReference type="OrthoDB" id="2269373at2759"/>
<evidence type="ECO:0000256" key="2">
    <source>
        <dbReference type="ARBA" id="ARBA00022723"/>
    </source>
</evidence>
<dbReference type="InterPro" id="IPR001138">
    <property type="entry name" value="Zn2Cys6_DnaBD"/>
</dbReference>
<comment type="subcellular location">
    <subcellularLocation>
        <location evidence="1">Nucleus</location>
    </subcellularLocation>
</comment>
<dbReference type="GO" id="GO:0008270">
    <property type="term" value="F:zinc ion binding"/>
    <property type="evidence" value="ECO:0007669"/>
    <property type="project" value="InterPro"/>
</dbReference>
<dbReference type="Gene3D" id="4.10.240.10">
    <property type="entry name" value="Zn(2)-C6 fungal-type DNA-binding domain"/>
    <property type="match status" value="1"/>
</dbReference>
<sequence length="1357" mass="146752">MQATESGQERAPGRKPGSDSEMQGQPLHHENQNTVLGSTSTTTTMEEQPQQPAVPSAAPQIRARITVVCAECKRLKLKCDRRTPCGSCTKRDTVSRCIYSPAAAEKVDLHSLNNRLIQVEAILAMVTAGKTPPPFQSSYPLAQVALPTTLSTKPRATHTIASSPATSISIQLNDLMNIWLAHCQLDLFPHGNQTPLKAAMPSDGAYVKLEPSPIETLQLASPYHQGNTIIIDEGPSNIMPTLTTGQHNLPPLHMYYPAPQQQESQTGHYTYPSQNPYPTEYDTPFPPQREYEFPAGPQRSAAPPPASTRPAASPALLALLPPPSTRTKLLANARSAHPHLALLVQWSKITDLADPDAALVKGRQKALACAIFFGVRPGSPAASSSAPPAPASVSTCLPLFTCLCYILALGALEPSQDTSVDHAFLYALAGQAMNVWEEWKTSTEAREEEAKNGGSGEGDRRMKMATKEKEETNILVASLLQVKYLLRSGSSTMKNSSTMLATVFPLIGRLVNSARGLGLTRDPEEESGPGLRRSAKAEERRRMIWWDIMFYDAFMSDALHHTPLVASHSYTTKSPAIAQSPSSDPSNAPSNSSSRKYSYPAEDSADGGDDSDPSCETADVDRPTITKGRAAPRFAPSRSKGKGRVFSTHVVDDIDNGFFGVRCCLTRLAQTVKHRLSHPACDCCTCGNGYSLDQAAKLEAEIRAWVADLPASLKLELSAYSPSSAQEDSKRDLIKSPKHAALAAELAIIANRMIISAYLPLMRTSSDAPSSSSAYSAAHPWSPASRATVEAAQGVIRAARVVHRLSQAGNTLALLGDYYPLEKAVVDALVICAHSAFATGKLGRPVMEEVALALEVLGALGTCEGELGRIVGSLRKRVEACEVGKRGEENVLKRKHIVLEGGQGEQGDKTCASRGMGMAVDLGGMYGKMGDGSDDNVLLTPLQQHQQHRPVPQPPTPQRNGTIPRPKGSDKKNTKKSYPVYPAIGVRDRGKEGAPWMAKRSSMTPSKPDADQSGDIEARMNDMTSKPTSEGGTNFQSSNASQRLPSGQPMLDTGYRSRSSSITQPPRLQATDYLMQYGGSEDRHSDMHTHQRRRFSIHDNGQHQPQEQTHMQQPFAVSPTSLYNPSQQSSRAGSFDAPRGFDQPRGSFDQNAASAEVFRSGSSPYQNSSAPISTASSPYGSATGHPHTPTFSTGSHRPSPPIFGPQATVASPQTYYHIPSNYDAGYDGHAAPQHQQQQVLGVMAMDTSMGVQQQADCSGAMGAPPSVPPTPLYEKSQQSLYDLKPPLDLAQQQQQQQQALRHYQVASGRTTPVDAQHHMSMNPSTQSAWSSTPQYMQPQPITEQHGAQYWNTDVYYR</sequence>
<dbReference type="CDD" id="cd12148">
    <property type="entry name" value="fungal_TF_MHR"/>
    <property type="match status" value="1"/>
</dbReference>
<feature type="region of interest" description="Disordered" evidence="4">
    <location>
        <begin position="261"/>
        <end position="311"/>
    </location>
</feature>
<dbReference type="GO" id="GO:0005634">
    <property type="term" value="C:nucleus"/>
    <property type="evidence" value="ECO:0007669"/>
    <property type="project" value="UniProtKB-SubCell"/>
</dbReference>
<evidence type="ECO:0000259" key="5">
    <source>
        <dbReference type="PROSITE" id="PS50048"/>
    </source>
</evidence>
<accession>A0A8H5M7Z6</accession>
<feature type="compositionally biased region" description="Polar residues" evidence="4">
    <location>
        <begin position="1056"/>
        <end position="1066"/>
    </location>
</feature>
<dbReference type="PANTHER" id="PTHR31001:SF81">
    <property type="entry name" value="ZN(II)2CYS6 TRANSCRIPTION FACTOR"/>
    <property type="match status" value="1"/>
</dbReference>
<dbReference type="Pfam" id="PF00172">
    <property type="entry name" value="Zn_clus"/>
    <property type="match status" value="1"/>
</dbReference>
<feature type="compositionally biased region" description="Low complexity" evidence="4">
    <location>
        <begin position="38"/>
        <end position="59"/>
    </location>
</feature>
<feature type="region of interest" description="Disordered" evidence="4">
    <location>
        <begin position="1"/>
        <end position="59"/>
    </location>
</feature>
<feature type="compositionally biased region" description="Acidic residues" evidence="4">
    <location>
        <begin position="603"/>
        <end position="613"/>
    </location>
</feature>
<evidence type="ECO:0000256" key="3">
    <source>
        <dbReference type="ARBA" id="ARBA00023242"/>
    </source>
</evidence>
<dbReference type="PROSITE" id="PS50048">
    <property type="entry name" value="ZN2_CY6_FUNGAL_2"/>
    <property type="match status" value="1"/>
</dbReference>
<feature type="region of interest" description="Disordered" evidence="4">
    <location>
        <begin position="441"/>
        <end position="461"/>
    </location>
</feature>
<feature type="region of interest" description="Disordered" evidence="4">
    <location>
        <begin position="574"/>
        <end position="642"/>
    </location>
</feature>
<dbReference type="CDD" id="cd00067">
    <property type="entry name" value="GAL4"/>
    <property type="match status" value="1"/>
</dbReference>